<dbReference type="RefSeq" id="WP_311426331.1">
    <property type="nucleotide sequence ID" value="NZ_JAVRIA010000001.1"/>
</dbReference>
<keyword evidence="1" id="KW-0677">Repeat</keyword>
<dbReference type="Pfam" id="PF12862">
    <property type="entry name" value="ANAPC5"/>
    <property type="match status" value="1"/>
</dbReference>
<dbReference type="EMBL" id="JAVRIA010000001">
    <property type="protein sequence ID" value="MDT0557568.1"/>
    <property type="molecule type" value="Genomic_DNA"/>
</dbReference>
<sequence length="1110" mass="126885">MRKLILLIFCVFSIHLFGQEITDVESWEKIFKKGVQMTDARNFSAALPFTKLAYDSANNYFDEVDENYLESLHYYGICLYMSGDIKSAEPLMELDLKLTEKHKGKDHNDYGERLNNIGLLYQNTGKYKEAEFVLTEALKNRETIHGKQHEEYSTTLSNLGSLYVKMRQYEKALTMLKEALAIVENRLGKSDYNYIIQSGNVAVTFQQMGKYNEALPLFLNCRDFVNERSGKKNINFIVYTINIGLMHYFLNDYKSSIKECNLALEIIAELGGKKNYYYGLASSNLAMNYSALQDYERAIELYLESKLILEKSSKKSVDYGILLANIGQTYLQSGDYQNALKYMELSLKHFEENIGVDNDAYGTLLANLTIIYGYFGDYDTALKTGKNAVKLIEENIGKNNDQYCKAINNLGQIYAELDDYDKAIDLANDAYEIYDSLFEDDNHVKGKYLQNIAFLHNYKGDTNTAIEVIQNAIGFYNNSSEEGKIDHAIALNNLASFYSSINDIDKSLETFNDALELISDFANPKSIIYKDLQTNYGLTLLKNNDFEEAIKFIATANNNNISILENIFKFRSEIEKKKYLKTLAADFDNISSAYIRHDSKKVKPLIGISLNNELLLKGVLLNASKNTLSQLLALEDSLIDKKIFDYRAVKAEISKQYSLSPIDRYKSIDSLYQVKEIQESDLVQLYSDKFNDKISFGKDWKSIRDKLNRREVAVEFSHFKYRYGNVLTDSVLYAAYIIKPNTKEPILVSLFEEEELERLINKSNKTDLYIKNNLYNLIWEPLERHIKKSDIVYYSPSGILNQIQFSAISNGKKSLSELYNLVQVSSCSKIVKGLSMIEANDAMFFGGINYDPYDYEETQSEEVITDPFNLKVSDSLFSSLRGTKTRGENWDYLPATLKEIQNLQELLTEDGKTSKVFTQYDASEKNFKLLSGKSPKILHIATHGFFYENLENRTNNEFSFDLNTEDQYRLYKDPLLRSGLILSGANKAWKNGVSPNSIEDGILTALEISNLDLSNTEVVVLSACETGLGDINGSEGVYGLQRAFKMAGVDILIMSLWKVPDNETAEFMTLFYSNWLETDNIRLAFNNAQQVLQNKYRNEPVKWAGFILLE</sequence>
<feature type="domain" description="CHAT" evidence="4">
    <location>
        <begin position="772"/>
        <end position="1108"/>
    </location>
</feature>
<feature type="repeat" description="TPR" evidence="3">
    <location>
        <begin position="320"/>
        <end position="353"/>
    </location>
</feature>
<keyword evidence="2 3" id="KW-0802">TPR repeat</keyword>
<dbReference type="PROSITE" id="PS50005">
    <property type="entry name" value="TPR"/>
    <property type="match status" value="4"/>
</dbReference>
<evidence type="ECO:0000313" key="6">
    <source>
        <dbReference type="EMBL" id="MDT0557568.1"/>
    </source>
</evidence>
<feature type="repeat" description="TPR" evidence="3">
    <location>
        <begin position="153"/>
        <end position="186"/>
    </location>
</feature>
<evidence type="ECO:0000313" key="7">
    <source>
        <dbReference type="Proteomes" id="UP001259492"/>
    </source>
</evidence>
<evidence type="ECO:0000256" key="1">
    <source>
        <dbReference type="ARBA" id="ARBA00022737"/>
    </source>
</evidence>
<proteinExistence type="predicted"/>
<dbReference type="InterPro" id="IPR019734">
    <property type="entry name" value="TPR_rpt"/>
</dbReference>
<evidence type="ECO:0000256" key="2">
    <source>
        <dbReference type="ARBA" id="ARBA00022803"/>
    </source>
</evidence>
<name>A0ABU2YHE7_9FLAO</name>
<dbReference type="InterPro" id="IPR024983">
    <property type="entry name" value="CHAT_dom"/>
</dbReference>
<dbReference type="InterPro" id="IPR011990">
    <property type="entry name" value="TPR-like_helical_dom_sf"/>
</dbReference>
<feature type="repeat" description="TPR" evidence="3">
    <location>
        <begin position="404"/>
        <end position="437"/>
    </location>
</feature>
<dbReference type="Pfam" id="PF13181">
    <property type="entry name" value="TPR_8"/>
    <property type="match status" value="1"/>
</dbReference>
<feature type="domain" description="Anaphase-promoting complex subunit 5" evidence="5">
    <location>
        <begin position="191"/>
        <end position="239"/>
    </location>
</feature>
<dbReference type="Proteomes" id="UP001259492">
    <property type="component" value="Unassembled WGS sequence"/>
</dbReference>
<dbReference type="Pfam" id="PF13424">
    <property type="entry name" value="TPR_12"/>
    <property type="match status" value="4"/>
</dbReference>
<keyword evidence="7" id="KW-1185">Reference proteome</keyword>
<organism evidence="6 7">
    <name type="scientific">Microcosmobacter mediterraneus</name>
    <dbReference type="NCBI Taxonomy" id="3075607"/>
    <lineage>
        <taxon>Bacteria</taxon>
        <taxon>Pseudomonadati</taxon>
        <taxon>Bacteroidota</taxon>
        <taxon>Flavobacteriia</taxon>
        <taxon>Flavobacteriales</taxon>
        <taxon>Flavobacteriaceae</taxon>
        <taxon>Microcosmobacter</taxon>
    </lineage>
</organism>
<reference evidence="6 7" key="1">
    <citation type="submission" date="2023-09" db="EMBL/GenBank/DDBJ databases">
        <authorList>
            <person name="Rey-Velasco X."/>
        </authorList>
    </citation>
    <scope>NUCLEOTIDE SEQUENCE [LARGE SCALE GENOMIC DNA]</scope>
    <source>
        <strain evidence="6 7">W332</strain>
    </source>
</reference>
<accession>A0ABU2YHE7</accession>
<feature type="repeat" description="TPR" evidence="3">
    <location>
        <begin position="488"/>
        <end position="521"/>
    </location>
</feature>
<dbReference type="Pfam" id="PF12770">
    <property type="entry name" value="CHAT"/>
    <property type="match status" value="1"/>
</dbReference>
<dbReference type="InterPro" id="IPR026000">
    <property type="entry name" value="Apc5_dom"/>
</dbReference>
<comment type="caution">
    <text evidence="6">The sequence shown here is derived from an EMBL/GenBank/DDBJ whole genome shotgun (WGS) entry which is preliminary data.</text>
</comment>
<dbReference type="SMART" id="SM00028">
    <property type="entry name" value="TPR"/>
    <property type="match status" value="10"/>
</dbReference>
<gene>
    <name evidence="6" type="ORF">RM697_02835</name>
</gene>
<dbReference type="PANTHER" id="PTHR45641">
    <property type="entry name" value="TETRATRICOPEPTIDE REPEAT PROTEIN (AFU_ORTHOLOGUE AFUA_6G03870)"/>
    <property type="match status" value="1"/>
</dbReference>
<protein>
    <submittedName>
        <fullName evidence="6">CHAT domain-containing tetratricopeptide repeat protein</fullName>
    </submittedName>
</protein>
<dbReference type="Gene3D" id="1.25.40.10">
    <property type="entry name" value="Tetratricopeptide repeat domain"/>
    <property type="match status" value="4"/>
</dbReference>
<dbReference type="SUPFAM" id="SSF48452">
    <property type="entry name" value="TPR-like"/>
    <property type="match status" value="3"/>
</dbReference>
<dbReference type="PANTHER" id="PTHR45641:SF19">
    <property type="entry name" value="NEPHROCYSTIN-3"/>
    <property type="match status" value="1"/>
</dbReference>
<evidence type="ECO:0000256" key="3">
    <source>
        <dbReference type="PROSITE-ProRule" id="PRU00339"/>
    </source>
</evidence>
<evidence type="ECO:0000259" key="5">
    <source>
        <dbReference type="Pfam" id="PF12862"/>
    </source>
</evidence>
<evidence type="ECO:0000259" key="4">
    <source>
        <dbReference type="Pfam" id="PF12770"/>
    </source>
</evidence>